<name>A0A2P8HA84_CHINA</name>
<organism evidence="1 2">
    <name type="scientific">Chitinophaga niastensis</name>
    <dbReference type="NCBI Taxonomy" id="536980"/>
    <lineage>
        <taxon>Bacteria</taxon>
        <taxon>Pseudomonadati</taxon>
        <taxon>Bacteroidota</taxon>
        <taxon>Chitinophagia</taxon>
        <taxon>Chitinophagales</taxon>
        <taxon>Chitinophagaceae</taxon>
        <taxon>Chitinophaga</taxon>
    </lineage>
</organism>
<comment type="caution">
    <text evidence="1">The sequence shown here is derived from an EMBL/GenBank/DDBJ whole genome shotgun (WGS) entry which is preliminary data.</text>
</comment>
<sequence length="120" mass="13844">MSVAMDIMRALDPAGLERFKINLDTPVQPEKIGEVWTLKVVPFESTEVSRKEFNKLFDNNKTSKSWVVENKAEAIAVVEELYQQYQDKLLQPFNEAQLNIADYPATGRYSILIHVRDIWA</sequence>
<dbReference type="AlphaFoldDB" id="A0A2P8HA84"/>
<dbReference type="RefSeq" id="WP_106531184.1">
    <property type="nucleotide sequence ID" value="NZ_PYAW01000009.1"/>
</dbReference>
<protein>
    <submittedName>
        <fullName evidence="1">Uncharacterized protein</fullName>
    </submittedName>
</protein>
<dbReference type="EMBL" id="PYAW01000009">
    <property type="protein sequence ID" value="PSL43089.1"/>
    <property type="molecule type" value="Genomic_DNA"/>
</dbReference>
<proteinExistence type="predicted"/>
<dbReference type="Proteomes" id="UP000240971">
    <property type="component" value="Unassembled WGS sequence"/>
</dbReference>
<evidence type="ECO:0000313" key="2">
    <source>
        <dbReference type="Proteomes" id="UP000240971"/>
    </source>
</evidence>
<dbReference type="OrthoDB" id="667588at2"/>
<gene>
    <name evidence="1" type="ORF">CLV51_10983</name>
</gene>
<evidence type="ECO:0000313" key="1">
    <source>
        <dbReference type="EMBL" id="PSL43089.1"/>
    </source>
</evidence>
<accession>A0A2P8HA84</accession>
<reference evidence="1 2" key="1">
    <citation type="submission" date="2018-03" db="EMBL/GenBank/DDBJ databases">
        <title>Genomic Encyclopedia of Archaeal and Bacterial Type Strains, Phase II (KMG-II): from individual species to whole genera.</title>
        <authorList>
            <person name="Goeker M."/>
        </authorList>
    </citation>
    <scope>NUCLEOTIDE SEQUENCE [LARGE SCALE GENOMIC DNA]</scope>
    <source>
        <strain evidence="1 2">DSM 24859</strain>
    </source>
</reference>
<keyword evidence="2" id="KW-1185">Reference proteome</keyword>